<proteinExistence type="predicted"/>
<sequence>MGGLLRKQSDVIARRTTSLKKGDVIASEAKQPLRDCSNVKRLPRRVSPSSQ</sequence>
<gene>
    <name evidence="1" type="ORF">JTBM06_V1_20014</name>
</gene>
<dbReference type="AlphaFoldDB" id="A0A7D9H3Z6"/>
<organism evidence="1">
    <name type="scientific">uncultured Woeseiaceae bacterium</name>
    <dbReference type="NCBI Taxonomy" id="1983305"/>
    <lineage>
        <taxon>Bacteria</taxon>
        <taxon>Pseudomonadati</taxon>
        <taxon>Pseudomonadota</taxon>
        <taxon>Gammaproteobacteria</taxon>
        <taxon>Woeseiales</taxon>
        <taxon>Woeseiaceae</taxon>
        <taxon>environmental samples</taxon>
    </lineage>
</organism>
<evidence type="ECO:0000313" key="1">
    <source>
        <dbReference type="EMBL" id="VUX55391.1"/>
    </source>
</evidence>
<name>A0A7D9H3Z6_9GAMM</name>
<reference evidence="1" key="1">
    <citation type="submission" date="2019-07" db="EMBL/GenBank/DDBJ databases">
        <authorList>
            <person name="Weber M."/>
            <person name="Kostadinov I."/>
            <person name="Kostadinov D I."/>
        </authorList>
    </citation>
    <scope>NUCLEOTIDE SEQUENCE</scope>
    <source>
        <strain evidence="1">Gfbio:sag-sample-m06:053724c1-46a9-4a36-b237-ea2bf867836b</strain>
    </source>
</reference>
<protein>
    <submittedName>
        <fullName evidence="1">Uncharacterized protein</fullName>
    </submittedName>
</protein>
<accession>A0A7D9H3Z6</accession>
<dbReference type="EMBL" id="LR633967">
    <property type="protein sequence ID" value="VUX55391.1"/>
    <property type="molecule type" value="Genomic_DNA"/>
</dbReference>